<dbReference type="SUPFAM" id="SSF103473">
    <property type="entry name" value="MFS general substrate transporter"/>
    <property type="match status" value="1"/>
</dbReference>
<dbReference type="Proteomes" id="UP000094389">
    <property type="component" value="Unassembled WGS sequence"/>
</dbReference>
<dbReference type="RefSeq" id="XP_020067649.1">
    <property type="nucleotide sequence ID" value="XM_020213099.1"/>
</dbReference>
<evidence type="ECO:0000313" key="5">
    <source>
        <dbReference type="Proteomes" id="UP000094389"/>
    </source>
</evidence>
<evidence type="ECO:0008006" key="6">
    <source>
        <dbReference type="Google" id="ProtNLM"/>
    </source>
</evidence>
<evidence type="ECO:0000256" key="3">
    <source>
        <dbReference type="SAM" id="Phobius"/>
    </source>
</evidence>
<feature type="non-terminal residue" evidence="4">
    <location>
        <position position="1"/>
    </location>
</feature>
<feature type="transmembrane region" description="Helical" evidence="3">
    <location>
        <begin position="111"/>
        <end position="134"/>
    </location>
</feature>
<keyword evidence="3" id="KW-1133">Transmembrane helix</keyword>
<sequence>IPGRFLPNYLADRYGCLNVMSVCVAICSLLILVVWLPFGSNLSTMYAFAGLFGFFSSSTMSLTPVCCGVVGKTEDFGKRYGTVYFLVAFGNLISLPIGGAIIGNGSGYSNMILFCGIIEGVAAILWIVSIYTIVGWKIRRV</sequence>
<dbReference type="PANTHER" id="PTHR11360:SF177">
    <property type="entry name" value="RIBOFLAVIN TRANSPORTER MCH5"/>
    <property type="match status" value="1"/>
</dbReference>
<dbReference type="GO" id="GO:0016020">
    <property type="term" value="C:membrane"/>
    <property type="evidence" value="ECO:0007669"/>
    <property type="project" value="UniProtKB-SubCell"/>
</dbReference>
<gene>
    <name evidence="4" type="ORF">CYBJADRAFT_133226</name>
</gene>
<dbReference type="InterPro" id="IPR036259">
    <property type="entry name" value="MFS_trans_sf"/>
</dbReference>
<dbReference type="GO" id="GO:0032218">
    <property type="term" value="P:riboflavin transport"/>
    <property type="evidence" value="ECO:0007669"/>
    <property type="project" value="TreeGrafter"/>
</dbReference>
<dbReference type="OMA" id="INSDHRC"/>
<feature type="transmembrane region" description="Helical" evidence="3">
    <location>
        <begin position="44"/>
        <end position="71"/>
    </location>
</feature>
<keyword evidence="3" id="KW-0472">Membrane</keyword>
<organism evidence="4 5">
    <name type="scientific">Cyberlindnera jadinii (strain ATCC 18201 / CBS 1600 / BCRC 20928 / JCM 3617 / NBRC 0987 / NRRL Y-1542)</name>
    <name type="common">Torula yeast</name>
    <name type="synonym">Candida utilis</name>
    <dbReference type="NCBI Taxonomy" id="983966"/>
    <lineage>
        <taxon>Eukaryota</taxon>
        <taxon>Fungi</taxon>
        <taxon>Dikarya</taxon>
        <taxon>Ascomycota</taxon>
        <taxon>Saccharomycotina</taxon>
        <taxon>Saccharomycetes</taxon>
        <taxon>Phaffomycetales</taxon>
        <taxon>Phaffomycetaceae</taxon>
        <taxon>Cyberlindnera</taxon>
    </lineage>
</organism>
<dbReference type="PANTHER" id="PTHR11360">
    <property type="entry name" value="MONOCARBOXYLATE TRANSPORTER"/>
    <property type="match status" value="1"/>
</dbReference>
<feature type="transmembrane region" description="Helical" evidence="3">
    <location>
        <begin position="83"/>
        <end position="105"/>
    </location>
</feature>
<proteinExistence type="inferred from homology"/>
<comment type="similarity">
    <text evidence="2">Belongs to the major facilitator superfamily. Monocarboxylate porter (TC 2.A.1.13) family.</text>
</comment>
<accession>A0A1E4RTL9</accession>
<feature type="transmembrane region" description="Helical" evidence="3">
    <location>
        <begin position="14"/>
        <end position="38"/>
    </location>
</feature>
<keyword evidence="5" id="KW-1185">Reference proteome</keyword>
<dbReference type="EMBL" id="KV453962">
    <property type="protein sequence ID" value="ODV70610.1"/>
    <property type="molecule type" value="Genomic_DNA"/>
</dbReference>
<reference evidence="4 5" key="1">
    <citation type="journal article" date="2016" name="Proc. Natl. Acad. Sci. U.S.A.">
        <title>Comparative genomics of biotechnologically important yeasts.</title>
        <authorList>
            <person name="Riley R."/>
            <person name="Haridas S."/>
            <person name="Wolfe K.H."/>
            <person name="Lopes M.R."/>
            <person name="Hittinger C.T."/>
            <person name="Goeker M."/>
            <person name="Salamov A.A."/>
            <person name="Wisecaver J.H."/>
            <person name="Long T.M."/>
            <person name="Calvey C.H."/>
            <person name="Aerts A.L."/>
            <person name="Barry K.W."/>
            <person name="Choi C."/>
            <person name="Clum A."/>
            <person name="Coughlan A.Y."/>
            <person name="Deshpande S."/>
            <person name="Douglass A.P."/>
            <person name="Hanson S.J."/>
            <person name="Klenk H.-P."/>
            <person name="LaButti K.M."/>
            <person name="Lapidus A."/>
            <person name="Lindquist E.A."/>
            <person name="Lipzen A.M."/>
            <person name="Meier-Kolthoff J.P."/>
            <person name="Ohm R.A."/>
            <person name="Otillar R.P."/>
            <person name="Pangilinan J.L."/>
            <person name="Peng Y."/>
            <person name="Rokas A."/>
            <person name="Rosa C.A."/>
            <person name="Scheuner C."/>
            <person name="Sibirny A.A."/>
            <person name="Slot J.C."/>
            <person name="Stielow J.B."/>
            <person name="Sun H."/>
            <person name="Kurtzman C.P."/>
            <person name="Blackwell M."/>
            <person name="Grigoriev I.V."/>
            <person name="Jeffries T.W."/>
        </authorList>
    </citation>
    <scope>NUCLEOTIDE SEQUENCE [LARGE SCALE GENOMIC DNA]</scope>
    <source>
        <strain evidence="5">ATCC 18201 / CBS 1600 / BCRC 20928 / JCM 3617 / NBRC 0987 / NRRL Y-1542</strain>
    </source>
</reference>
<dbReference type="GeneID" id="30987495"/>
<keyword evidence="3" id="KW-0812">Transmembrane</keyword>
<dbReference type="InterPro" id="IPR050327">
    <property type="entry name" value="Proton-linked_MCT"/>
</dbReference>
<protein>
    <recommendedName>
        <fullName evidence="6">MFS general substrate transporter</fullName>
    </recommendedName>
</protein>
<dbReference type="GO" id="GO:0022857">
    <property type="term" value="F:transmembrane transporter activity"/>
    <property type="evidence" value="ECO:0007669"/>
    <property type="project" value="InterPro"/>
</dbReference>
<evidence type="ECO:0000256" key="2">
    <source>
        <dbReference type="ARBA" id="ARBA00006727"/>
    </source>
</evidence>
<dbReference type="Pfam" id="PF07690">
    <property type="entry name" value="MFS_1"/>
    <property type="match status" value="1"/>
</dbReference>
<name>A0A1E4RTL9_CYBJN</name>
<evidence type="ECO:0000313" key="4">
    <source>
        <dbReference type="EMBL" id="ODV70610.1"/>
    </source>
</evidence>
<dbReference type="OrthoDB" id="6509908at2759"/>
<comment type="subcellular location">
    <subcellularLocation>
        <location evidence="1">Membrane</location>
        <topology evidence="1">Multi-pass membrane protein</topology>
    </subcellularLocation>
</comment>
<dbReference type="AlphaFoldDB" id="A0A1E4RTL9"/>
<evidence type="ECO:0000256" key="1">
    <source>
        <dbReference type="ARBA" id="ARBA00004141"/>
    </source>
</evidence>
<dbReference type="Gene3D" id="1.20.1250.20">
    <property type="entry name" value="MFS general substrate transporter like domains"/>
    <property type="match status" value="1"/>
</dbReference>
<dbReference type="InterPro" id="IPR011701">
    <property type="entry name" value="MFS"/>
</dbReference>